<reference evidence="8 9" key="1">
    <citation type="submission" date="2020-07" db="EMBL/GenBank/DDBJ databases">
        <title>Luteimonas sp. SJ-92.</title>
        <authorList>
            <person name="Huang X.-X."/>
            <person name="Xu L."/>
            <person name="Sun J.-Q."/>
        </authorList>
    </citation>
    <scope>NUCLEOTIDE SEQUENCE [LARGE SCALE GENOMIC DNA]</scope>
    <source>
        <strain evidence="8 9">SJ-92</strain>
    </source>
</reference>
<dbReference type="GO" id="GO:0009636">
    <property type="term" value="P:response to toxic substance"/>
    <property type="evidence" value="ECO:0007669"/>
    <property type="project" value="InterPro"/>
</dbReference>
<comment type="caution">
    <text evidence="8">The sequence shown here is derived from an EMBL/GenBank/DDBJ whole genome shotgun (WGS) entry which is preliminary data.</text>
</comment>
<dbReference type="Pfam" id="PF08085">
    <property type="entry name" value="Entericidin"/>
    <property type="match status" value="1"/>
</dbReference>
<dbReference type="AlphaFoldDB" id="A0A853J9M8"/>
<evidence type="ECO:0000256" key="3">
    <source>
        <dbReference type="ARBA" id="ARBA00022729"/>
    </source>
</evidence>
<evidence type="ECO:0000313" key="8">
    <source>
        <dbReference type="EMBL" id="NZA25387.1"/>
    </source>
</evidence>
<keyword evidence="9" id="KW-1185">Reference proteome</keyword>
<comment type="similarity">
    <text evidence="1">Belongs to the EcnA/EcnB lipoprotein family.</text>
</comment>
<evidence type="ECO:0000256" key="5">
    <source>
        <dbReference type="ARBA" id="ARBA00023139"/>
    </source>
</evidence>
<dbReference type="RefSeq" id="WP_180677188.1">
    <property type="nucleotide sequence ID" value="NZ_JACCKA010000024.1"/>
</dbReference>
<evidence type="ECO:0000313" key="9">
    <source>
        <dbReference type="Proteomes" id="UP000578091"/>
    </source>
</evidence>
<feature type="signal peptide" evidence="7">
    <location>
        <begin position="1"/>
        <end position="20"/>
    </location>
</feature>
<dbReference type="GO" id="GO:0016020">
    <property type="term" value="C:membrane"/>
    <property type="evidence" value="ECO:0007669"/>
    <property type="project" value="InterPro"/>
</dbReference>
<keyword evidence="2" id="KW-1003">Cell membrane</keyword>
<name>A0A853J9M8_9GAMM</name>
<protein>
    <submittedName>
        <fullName evidence="8">Entericidin A/B family lipoprotein</fullName>
    </submittedName>
</protein>
<keyword evidence="6 8" id="KW-0449">Lipoprotein</keyword>
<dbReference type="InterPro" id="IPR012556">
    <property type="entry name" value="Entericidin"/>
</dbReference>
<accession>A0A853J9M8</accession>
<proteinExistence type="inferred from homology"/>
<dbReference type="EMBL" id="JACCKA010000024">
    <property type="protein sequence ID" value="NZA25387.1"/>
    <property type="molecule type" value="Genomic_DNA"/>
</dbReference>
<sequence length="51" mass="5225">MKRLTALLLLALFSAGTLTACNTVEGAGKDVQKVGSKMEEAAEDTGGTDPN</sequence>
<keyword evidence="4" id="KW-0472">Membrane</keyword>
<evidence type="ECO:0000256" key="4">
    <source>
        <dbReference type="ARBA" id="ARBA00023136"/>
    </source>
</evidence>
<feature type="chain" id="PRO_5032638470" evidence="7">
    <location>
        <begin position="21"/>
        <end position="51"/>
    </location>
</feature>
<evidence type="ECO:0000256" key="7">
    <source>
        <dbReference type="SAM" id="SignalP"/>
    </source>
</evidence>
<dbReference type="PROSITE" id="PS51257">
    <property type="entry name" value="PROKAR_LIPOPROTEIN"/>
    <property type="match status" value="1"/>
</dbReference>
<dbReference type="Proteomes" id="UP000578091">
    <property type="component" value="Unassembled WGS sequence"/>
</dbReference>
<evidence type="ECO:0000256" key="6">
    <source>
        <dbReference type="ARBA" id="ARBA00023288"/>
    </source>
</evidence>
<keyword evidence="5" id="KW-0564">Palmitate</keyword>
<evidence type="ECO:0000256" key="1">
    <source>
        <dbReference type="ARBA" id="ARBA00010296"/>
    </source>
</evidence>
<gene>
    <name evidence="8" type="ORF">H0E84_03245</name>
</gene>
<keyword evidence="3 7" id="KW-0732">Signal</keyword>
<evidence type="ECO:0000256" key="2">
    <source>
        <dbReference type="ARBA" id="ARBA00022475"/>
    </source>
</evidence>
<organism evidence="8 9">
    <name type="scientific">Luteimonas salinisoli</name>
    <dbReference type="NCBI Taxonomy" id="2752307"/>
    <lineage>
        <taxon>Bacteria</taxon>
        <taxon>Pseudomonadati</taxon>
        <taxon>Pseudomonadota</taxon>
        <taxon>Gammaproteobacteria</taxon>
        <taxon>Lysobacterales</taxon>
        <taxon>Lysobacteraceae</taxon>
        <taxon>Luteimonas</taxon>
    </lineage>
</organism>